<protein>
    <submittedName>
        <fullName evidence="5">MutS-like protein</fullName>
    </submittedName>
</protein>
<dbReference type="Gene3D" id="1.10.1420.10">
    <property type="match status" value="1"/>
</dbReference>
<proteinExistence type="predicted"/>
<dbReference type="SMART" id="SM00534">
    <property type="entry name" value="MUTSac"/>
    <property type="match status" value="1"/>
</dbReference>
<dbReference type="GO" id="GO:0030983">
    <property type="term" value="F:mismatched DNA binding"/>
    <property type="evidence" value="ECO:0007669"/>
    <property type="project" value="InterPro"/>
</dbReference>
<dbReference type="Pfam" id="PF00488">
    <property type="entry name" value="MutS_V"/>
    <property type="match status" value="1"/>
</dbReference>
<evidence type="ECO:0000313" key="5">
    <source>
        <dbReference type="EMBL" id="RAJ19306.1"/>
    </source>
</evidence>
<dbReference type="Gene3D" id="3.40.50.300">
    <property type="entry name" value="P-loop containing nucleotide triphosphate hydrolases"/>
    <property type="match status" value="1"/>
</dbReference>
<dbReference type="PANTHER" id="PTHR11361">
    <property type="entry name" value="DNA MISMATCH REPAIR PROTEIN MUTS FAMILY MEMBER"/>
    <property type="match status" value="1"/>
</dbReference>
<keyword evidence="1" id="KW-0547">Nucleotide-binding</keyword>
<dbReference type="GO" id="GO:0006298">
    <property type="term" value="P:mismatch repair"/>
    <property type="evidence" value="ECO:0007669"/>
    <property type="project" value="InterPro"/>
</dbReference>
<dbReference type="PANTHER" id="PTHR11361:SF99">
    <property type="entry name" value="DNA MISMATCH REPAIR PROTEIN"/>
    <property type="match status" value="1"/>
</dbReference>
<dbReference type="InterPro" id="IPR007696">
    <property type="entry name" value="DNA_mismatch_repair_MutS_core"/>
</dbReference>
<organism evidence="5 6">
    <name type="scientific">Pedobacter cryoconitis</name>
    <dbReference type="NCBI Taxonomy" id="188932"/>
    <lineage>
        <taxon>Bacteria</taxon>
        <taxon>Pseudomonadati</taxon>
        <taxon>Bacteroidota</taxon>
        <taxon>Sphingobacteriia</taxon>
        <taxon>Sphingobacteriales</taxon>
        <taxon>Sphingobacteriaceae</taxon>
        <taxon>Pedobacter</taxon>
    </lineage>
</organism>
<reference evidence="5 6" key="1">
    <citation type="submission" date="2018-06" db="EMBL/GenBank/DDBJ databases">
        <title>Genomic Encyclopedia of Archaeal and Bacterial Type Strains, Phase II (KMG-II): from individual species to whole genera.</title>
        <authorList>
            <person name="Goeker M."/>
        </authorList>
    </citation>
    <scope>NUCLEOTIDE SEQUENCE [LARGE SCALE GENOMIC DNA]</scope>
    <source>
        <strain evidence="5 6">DSM 14825</strain>
    </source>
</reference>
<dbReference type="RefSeq" id="WP_111636551.1">
    <property type="nucleotide sequence ID" value="NZ_QLLR01000066.1"/>
</dbReference>
<name>A0A327RQS8_9SPHI</name>
<dbReference type="OrthoDB" id="1097361at2"/>
<evidence type="ECO:0000256" key="3">
    <source>
        <dbReference type="ARBA" id="ARBA00023125"/>
    </source>
</evidence>
<keyword evidence="2" id="KW-0067">ATP-binding</keyword>
<keyword evidence="3" id="KW-0238">DNA-binding</keyword>
<dbReference type="Pfam" id="PF05192">
    <property type="entry name" value="MutS_III"/>
    <property type="match status" value="1"/>
</dbReference>
<dbReference type="SUPFAM" id="SSF52540">
    <property type="entry name" value="P-loop containing nucleoside triphosphate hydrolases"/>
    <property type="match status" value="1"/>
</dbReference>
<comment type="caution">
    <text evidence="5">The sequence shown here is derived from an EMBL/GenBank/DDBJ whole genome shotgun (WGS) entry which is preliminary data.</text>
</comment>
<dbReference type="InterPro" id="IPR027417">
    <property type="entry name" value="P-loop_NTPase"/>
</dbReference>
<dbReference type="AlphaFoldDB" id="A0A327RQS8"/>
<dbReference type="Proteomes" id="UP000249754">
    <property type="component" value="Unassembled WGS sequence"/>
</dbReference>
<gene>
    <name evidence="5" type="ORF">LY11_05298</name>
</gene>
<dbReference type="InterPro" id="IPR045076">
    <property type="entry name" value="MutS"/>
</dbReference>
<dbReference type="SUPFAM" id="SSF48334">
    <property type="entry name" value="DNA repair protein MutS, domain III"/>
    <property type="match status" value="1"/>
</dbReference>
<dbReference type="InterPro" id="IPR036187">
    <property type="entry name" value="DNA_mismatch_repair_MutS_sf"/>
</dbReference>
<dbReference type="EMBL" id="QLLR01000066">
    <property type="protein sequence ID" value="RAJ19306.1"/>
    <property type="molecule type" value="Genomic_DNA"/>
</dbReference>
<accession>A0A327RQS8</accession>
<evidence type="ECO:0000313" key="6">
    <source>
        <dbReference type="Proteomes" id="UP000249754"/>
    </source>
</evidence>
<dbReference type="GO" id="GO:0140664">
    <property type="term" value="F:ATP-dependent DNA damage sensor activity"/>
    <property type="evidence" value="ECO:0007669"/>
    <property type="project" value="InterPro"/>
</dbReference>
<dbReference type="GO" id="GO:0005524">
    <property type="term" value="F:ATP binding"/>
    <property type="evidence" value="ECO:0007669"/>
    <property type="project" value="UniProtKB-KW"/>
</dbReference>
<sequence>MSNFNIDDQTFRDLNIFTGTTGSNTIFNLFKGTRTVGGRERLREMMQSPSSDLQEITLRKDSIKYFYDHHINLDIKNEELDLVEYYLKFDKSKFRGNIIDSVVEYIARNSSNDYYIIKTGLKYLIKLTKYISIFIKKNSLCEAPEYLTLLFKQIEQIIEAGSLKHALLIDENKLKFLQVIKLDRAFRNKERDSINTLLTLIYEFDVFENVSLVASLKGFSFAKYTEDENLKVCLTGLFHPNLLDPVKNDVHFDKNNNIVFLTGSNMSGKSSLLKSIGLVIYLSHLGFPVPAHYMETNIFNGLITTINLPDDINQGLSHYYTEVKRVKEVSQALLERNKMFVIFDELFRGTNVKDAFDASFLIISELSRITNSAFFISTHIIELADKLKKFNNISFRYLQTTFEKDRPIFTYQLTDGVSKEYLGMFIVLNEGIVEIIRKAYDRFQ</sequence>
<evidence type="ECO:0000256" key="2">
    <source>
        <dbReference type="ARBA" id="ARBA00022840"/>
    </source>
</evidence>
<evidence type="ECO:0000259" key="4">
    <source>
        <dbReference type="SMART" id="SM00534"/>
    </source>
</evidence>
<dbReference type="InterPro" id="IPR000432">
    <property type="entry name" value="DNA_mismatch_repair_MutS_C"/>
</dbReference>
<evidence type="ECO:0000256" key="1">
    <source>
        <dbReference type="ARBA" id="ARBA00022741"/>
    </source>
</evidence>
<feature type="domain" description="DNA mismatch repair proteins mutS family" evidence="4">
    <location>
        <begin position="256"/>
        <end position="444"/>
    </location>
</feature>